<keyword evidence="8" id="KW-1185">Reference proteome</keyword>
<dbReference type="Gene3D" id="2.40.50.90">
    <property type="match status" value="1"/>
</dbReference>
<dbReference type="SMART" id="SM00318">
    <property type="entry name" value="SNc"/>
    <property type="match status" value="1"/>
</dbReference>
<protein>
    <submittedName>
        <fullName evidence="7">Thermonuclease family protein</fullName>
    </submittedName>
</protein>
<evidence type="ECO:0000256" key="5">
    <source>
        <dbReference type="SAM" id="SignalP"/>
    </source>
</evidence>
<dbReference type="InterPro" id="IPR016071">
    <property type="entry name" value="Staphylococal_nuclease_OB-fold"/>
</dbReference>
<dbReference type="PANTHER" id="PTHR12302:SF3">
    <property type="entry name" value="SERINE_THREONINE-PROTEIN KINASE 31"/>
    <property type="match status" value="1"/>
</dbReference>
<dbReference type="PROSITE" id="PS50830">
    <property type="entry name" value="TNASE_3"/>
    <property type="match status" value="1"/>
</dbReference>
<comment type="caution">
    <text evidence="7">The sequence shown here is derived from an EMBL/GenBank/DDBJ whole genome shotgun (WGS) entry which is preliminary data.</text>
</comment>
<feature type="signal peptide" evidence="5">
    <location>
        <begin position="1"/>
        <end position="24"/>
    </location>
</feature>
<dbReference type="EMBL" id="JAKJHZ010000010">
    <property type="protein sequence ID" value="MCF6379218.1"/>
    <property type="molecule type" value="Genomic_DNA"/>
</dbReference>
<evidence type="ECO:0000313" key="8">
    <source>
        <dbReference type="Proteomes" id="UP001201161"/>
    </source>
</evidence>
<evidence type="ECO:0000256" key="4">
    <source>
        <dbReference type="SAM" id="MobiDB-lite"/>
    </source>
</evidence>
<dbReference type="InterPro" id="IPR002071">
    <property type="entry name" value="Thermonucl_AS"/>
</dbReference>
<keyword evidence="2" id="KW-0255">Endonuclease</keyword>
<dbReference type="InterPro" id="IPR008613">
    <property type="entry name" value="Excalibur_Ca-bd_domain"/>
</dbReference>
<feature type="region of interest" description="Disordered" evidence="4">
    <location>
        <begin position="78"/>
        <end position="106"/>
    </location>
</feature>
<organism evidence="7 8">
    <name type="scientific">Nocardioides potassii</name>
    <dbReference type="NCBI Taxonomy" id="2911371"/>
    <lineage>
        <taxon>Bacteria</taxon>
        <taxon>Bacillati</taxon>
        <taxon>Actinomycetota</taxon>
        <taxon>Actinomycetes</taxon>
        <taxon>Propionibacteriales</taxon>
        <taxon>Nocardioidaceae</taxon>
        <taxon>Nocardioides</taxon>
    </lineage>
</organism>
<name>A0ABS9HGH6_9ACTN</name>
<dbReference type="Proteomes" id="UP001201161">
    <property type="component" value="Unassembled WGS sequence"/>
</dbReference>
<dbReference type="SUPFAM" id="SSF50199">
    <property type="entry name" value="Staphylococcal nuclease"/>
    <property type="match status" value="1"/>
</dbReference>
<accession>A0ABS9HGH6</accession>
<keyword evidence="1" id="KW-0540">Nuclease</keyword>
<evidence type="ECO:0000256" key="3">
    <source>
        <dbReference type="ARBA" id="ARBA00022801"/>
    </source>
</evidence>
<feature type="chain" id="PRO_5047528547" evidence="5">
    <location>
        <begin position="25"/>
        <end position="240"/>
    </location>
</feature>
<dbReference type="PROSITE" id="PS01123">
    <property type="entry name" value="TNASE_1"/>
    <property type="match status" value="1"/>
</dbReference>
<dbReference type="Pfam" id="PF00565">
    <property type="entry name" value="SNase"/>
    <property type="match status" value="1"/>
</dbReference>
<gene>
    <name evidence="7" type="ORF">L2K70_16520</name>
</gene>
<dbReference type="Pfam" id="PF05901">
    <property type="entry name" value="Excalibur"/>
    <property type="match status" value="1"/>
</dbReference>
<keyword evidence="3" id="KW-0378">Hydrolase</keyword>
<evidence type="ECO:0000256" key="1">
    <source>
        <dbReference type="ARBA" id="ARBA00022722"/>
    </source>
</evidence>
<keyword evidence="5" id="KW-0732">Signal</keyword>
<dbReference type="PANTHER" id="PTHR12302">
    <property type="entry name" value="EBNA2 BINDING PROTEIN P100"/>
    <property type="match status" value="1"/>
</dbReference>
<sequence>MHRLVLLLVALVSTSLLVVPSASAADMDCGDFATQSEAQAFFVAAGPGDPHLLDADGDGVACEGNPCPCSTSIVPLVGTATPTPTPSPTPAVDPDGSGTSGPTPRDRVVVVRVSDGDTLRVLMPDGTEEYVRLLGIDTPEIYSRRECGGPQATRAMRRLAPVGSSVVIVSDPSQGDRDRYGRLLRYVQRSGKDVGKAQVSAGLAQVYVYRRDPFDRVGAYQRAERRAMRADRGSWGRCWR</sequence>
<proteinExistence type="predicted"/>
<evidence type="ECO:0000313" key="7">
    <source>
        <dbReference type="EMBL" id="MCF6379218.1"/>
    </source>
</evidence>
<reference evidence="7 8" key="1">
    <citation type="submission" date="2022-01" db="EMBL/GenBank/DDBJ databases">
        <title>Nocardioides sp. nov., an actinomycete isolated from mining soil.</title>
        <authorList>
            <person name="Liu L."/>
        </authorList>
    </citation>
    <scope>NUCLEOTIDE SEQUENCE [LARGE SCALE GENOMIC DNA]</scope>
    <source>
        <strain evidence="7 8">KLBMP 9356</strain>
    </source>
</reference>
<dbReference type="InterPro" id="IPR035437">
    <property type="entry name" value="SNase_OB-fold_sf"/>
</dbReference>
<dbReference type="RefSeq" id="WP_236403708.1">
    <property type="nucleotide sequence ID" value="NZ_JAKJHZ010000010.1"/>
</dbReference>
<evidence type="ECO:0000256" key="2">
    <source>
        <dbReference type="ARBA" id="ARBA00022759"/>
    </source>
</evidence>
<evidence type="ECO:0000259" key="6">
    <source>
        <dbReference type="PROSITE" id="PS50830"/>
    </source>
</evidence>
<feature type="domain" description="TNase-like" evidence="6">
    <location>
        <begin position="104"/>
        <end position="237"/>
    </location>
</feature>